<keyword evidence="4 6" id="KW-0472">Membrane</keyword>
<accession>A0A0D2YF03</accession>
<evidence type="ECO:0000256" key="3">
    <source>
        <dbReference type="ARBA" id="ARBA00022989"/>
    </source>
</evidence>
<evidence type="ECO:0000256" key="6">
    <source>
        <dbReference type="SAM" id="Phobius"/>
    </source>
</evidence>
<feature type="transmembrane region" description="Helical" evidence="6">
    <location>
        <begin position="87"/>
        <end position="114"/>
    </location>
</feature>
<dbReference type="GO" id="GO:0016020">
    <property type="term" value="C:membrane"/>
    <property type="evidence" value="ECO:0007669"/>
    <property type="project" value="UniProtKB-SubCell"/>
</dbReference>
<feature type="transmembrane region" description="Helical" evidence="6">
    <location>
        <begin position="51"/>
        <end position="75"/>
    </location>
</feature>
<feature type="transmembrane region" description="Helical" evidence="6">
    <location>
        <begin position="134"/>
        <end position="156"/>
    </location>
</feature>
<dbReference type="InterPro" id="IPR052337">
    <property type="entry name" value="SAT4-like"/>
</dbReference>
<feature type="transmembrane region" description="Helical" evidence="6">
    <location>
        <begin position="12"/>
        <end position="31"/>
    </location>
</feature>
<dbReference type="PANTHER" id="PTHR33048:SF161">
    <property type="entry name" value="INTEGRAL MEMBRANE PROTEIN"/>
    <property type="match status" value="1"/>
</dbReference>
<organism evidence="8 9">
    <name type="scientific">Fusarium oxysporum (strain Fo5176)</name>
    <name type="common">Fusarium vascular wilt</name>
    <dbReference type="NCBI Taxonomy" id="660025"/>
    <lineage>
        <taxon>Eukaryota</taxon>
        <taxon>Fungi</taxon>
        <taxon>Dikarya</taxon>
        <taxon>Ascomycota</taxon>
        <taxon>Pezizomycotina</taxon>
        <taxon>Sordariomycetes</taxon>
        <taxon>Hypocreomycetidae</taxon>
        <taxon>Hypocreales</taxon>
        <taxon>Nectriaceae</taxon>
        <taxon>Fusarium</taxon>
        <taxon>Fusarium oxysporum species complex</taxon>
    </lineage>
</organism>
<comment type="subcellular location">
    <subcellularLocation>
        <location evidence="1">Membrane</location>
        <topology evidence="1">Multi-pass membrane protein</topology>
    </subcellularLocation>
</comment>
<proteinExistence type="inferred from homology"/>
<evidence type="ECO:0000259" key="7">
    <source>
        <dbReference type="Pfam" id="PF20684"/>
    </source>
</evidence>
<feature type="transmembrane region" description="Helical" evidence="6">
    <location>
        <begin position="168"/>
        <end position="190"/>
    </location>
</feature>
<sequence>MFDYVYLEPLPIVEAHLIINSILVGIAVMVVGLRVYSRIFSNARLGLDDAFILVAAPLGVGMLIVQGLFVSAQLLSTNLCSYNLRLYAKLSMGFVSLWTLGNVLQVFLICPSLLQPHTIPQSKGTCGNQVSSFIAIGAFNAITDVLILSLPLPVLWSLQARTSTKVGLTIIFSIGLLVSVVAIIRIISLASVDVKGNVTGTMVWAAFLSTVEPNLAIVCVSLPMLAPLYARLRGRPLLSTKRSRGVPDGISISVPTIGQMGKRKRFSRIVDMDTGDTFALQTIYAPDTTIHNQAVATRAEAEMRSRVTVEDAVSLNGSTRS</sequence>
<dbReference type="InterPro" id="IPR049326">
    <property type="entry name" value="Rhodopsin_dom_fungi"/>
</dbReference>
<evidence type="ECO:0000256" key="2">
    <source>
        <dbReference type="ARBA" id="ARBA00022692"/>
    </source>
</evidence>
<protein>
    <recommendedName>
        <fullName evidence="7">Rhodopsin domain-containing protein</fullName>
    </recommendedName>
</protein>
<evidence type="ECO:0000313" key="9">
    <source>
        <dbReference type="Proteomes" id="UP000002489"/>
    </source>
</evidence>
<name>A0A0D2YF03_FUSOF</name>
<evidence type="ECO:0000256" key="1">
    <source>
        <dbReference type="ARBA" id="ARBA00004141"/>
    </source>
</evidence>
<keyword evidence="3 6" id="KW-1133">Transmembrane helix</keyword>
<dbReference type="AlphaFoldDB" id="A0A0D2YF03"/>
<reference evidence="9" key="1">
    <citation type="journal article" date="2012" name="Mol. Plant Microbe Interact.">
        <title>A highly conserved effector in Fusarium oxysporum is required for full virulence on Arabidopsis.</title>
        <authorList>
            <person name="Thatcher L.F."/>
            <person name="Gardiner D.M."/>
            <person name="Kazan K."/>
            <person name="Manners J."/>
        </authorList>
    </citation>
    <scope>NUCLEOTIDE SEQUENCE [LARGE SCALE GENOMIC DNA]</scope>
    <source>
        <strain evidence="9">Fo5176</strain>
    </source>
</reference>
<dbReference type="Proteomes" id="UP000002489">
    <property type="component" value="Unassembled WGS sequence"/>
</dbReference>
<reference evidence="8" key="2">
    <citation type="submission" date="2025-08" db="UniProtKB">
        <authorList>
            <consortium name="EnsemblFungi"/>
        </authorList>
    </citation>
    <scope>IDENTIFICATION</scope>
    <source>
        <strain evidence="8">4287 / CBS 123668 / FGSC 9935 / NRRL 34936</strain>
    </source>
</reference>
<dbReference type="EnsemblFungi" id="FOXG_14891T0">
    <property type="protein sequence ID" value="FOXG_14891P0"/>
    <property type="gene ID" value="FOXG_14891"/>
</dbReference>
<keyword evidence="2 6" id="KW-0812">Transmembrane</keyword>
<dbReference type="Pfam" id="PF20684">
    <property type="entry name" value="Fung_rhodopsin"/>
    <property type="match status" value="1"/>
</dbReference>
<dbReference type="PANTHER" id="PTHR33048">
    <property type="entry name" value="PTH11-LIKE INTEGRAL MEMBRANE PROTEIN (AFU_ORTHOLOGUE AFUA_5G11245)"/>
    <property type="match status" value="1"/>
</dbReference>
<evidence type="ECO:0000256" key="4">
    <source>
        <dbReference type="ARBA" id="ARBA00023136"/>
    </source>
</evidence>
<evidence type="ECO:0000256" key="5">
    <source>
        <dbReference type="ARBA" id="ARBA00038359"/>
    </source>
</evidence>
<feature type="domain" description="Rhodopsin" evidence="7">
    <location>
        <begin position="83"/>
        <end position="230"/>
    </location>
</feature>
<comment type="similarity">
    <text evidence="5">Belongs to the SAT4 family.</text>
</comment>
<evidence type="ECO:0000313" key="8">
    <source>
        <dbReference type="EnsemblFungi" id="FOXG_14891P0"/>
    </source>
</evidence>
<feature type="transmembrane region" description="Helical" evidence="6">
    <location>
        <begin position="202"/>
        <end position="225"/>
    </location>
</feature>